<evidence type="ECO:0000313" key="3">
    <source>
        <dbReference type="EMBL" id="SFP97019.1"/>
    </source>
</evidence>
<dbReference type="GO" id="GO:0016787">
    <property type="term" value="F:hydrolase activity"/>
    <property type="evidence" value="ECO:0007669"/>
    <property type="project" value="UniProtKB-KW"/>
</dbReference>
<keyword evidence="2" id="KW-1133">Transmembrane helix</keyword>
<dbReference type="InterPro" id="IPR000801">
    <property type="entry name" value="Esterase-like"/>
</dbReference>
<keyword evidence="2" id="KW-0812">Transmembrane</keyword>
<evidence type="ECO:0000313" key="4">
    <source>
        <dbReference type="Proteomes" id="UP000198727"/>
    </source>
</evidence>
<dbReference type="SUPFAM" id="SSF53474">
    <property type="entry name" value="alpha/beta-Hydrolases"/>
    <property type="match status" value="1"/>
</dbReference>
<dbReference type="Gene3D" id="3.40.50.1820">
    <property type="entry name" value="alpha/beta hydrolase"/>
    <property type="match status" value="1"/>
</dbReference>
<sequence>MGSRRADGSGVKGVAVAGPDGGRRHSRRSVLLATASGLGVSVVAGGIATDTLPVGPAMHRTLGVASGPEPRPGRFRVERVYSAARGREVDLVTMLPTSSPRAGLPMALFLHGRGGSARAAAPSGLLRQLATDVARRAVPAFGFVAVDGGDHYWHENRPGDDPMRMLLEEVPRWLRDRGLGGADGSPFAAAGVSMGGFGALLYARRRVERGRPPAAVAALSPALITTWAEMSKRRAFSGMREWLALDPLRHVEALADVPTAVWCGTDDGFIPGVRRFIALARPEIGYTARGGHGDGFYRTVLPSLVRFLGRYLPATP</sequence>
<reference evidence="4" key="1">
    <citation type="submission" date="2016-10" db="EMBL/GenBank/DDBJ databases">
        <authorList>
            <person name="Varghese N."/>
            <person name="Submissions S."/>
        </authorList>
    </citation>
    <scope>NUCLEOTIDE SEQUENCE [LARGE SCALE GENOMIC DNA]</scope>
    <source>
        <strain evidence="4">CGMCC 4.5579</strain>
    </source>
</reference>
<accession>A0A1I5UP43</accession>
<proteinExistence type="predicted"/>
<keyword evidence="2" id="KW-0472">Membrane</keyword>
<dbReference type="AlphaFoldDB" id="A0A1I5UP43"/>
<feature type="region of interest" description="Disordered" evidence="1">
    <location>
        <begin position="1"/>
        <end position="25"/>
    </location>
</feature>
<organism evidence="3 4">
    <name type="scientific">Amycolatopsis arida</name>
    <dbReference type="NCBI Taxonomy" id="587909"/>
    <lineage>
        <taxon>Bacteria</taxon>
        <taxon>Bacillati</taxon>
        <taxon>Actinomycetota</taxon>
        <taxon>Actinomycetes</taxon>
        <taxon>Pseudonocardiales</taxon>
        <taxon>Pseudonocardiaceae</taxon>
        <taxon>Amycolatopsis</taxon>
    </lineage>
</organism>
<evidence type="ECO:0000256" key="1">
    <source>
        <dbReference type="SAM" id="MobiDB-lite"/>
    </source>
</evidence>
<keyword evidence="3" id="KW-0378">Hydrolase</keyword>
<feature type="transmembrane region" description="Helical" evidence="2">
    <location>
        <begin position="30"/>
        <end position="48"/>
    </location>
</feature>
<dbReference type="RefSeq" id="WP_092530465.1">
    <property type="nucleotide sequence ID" value="NZ_FOWW01000004.1"/>
</dbReference>
<dbReference type="Proteomes" id="UP000198727">
    <property type="component" value="Unassembled WGS sequence"/>
</dbReference>
<dbReference type="Pfam" id="PF00756">
    <property type="entry name" value="Esterase"/>
    <property type="match status" value="1"/>
</dbReference>
<keyword evidence="4" id="KW-1185">Reference proteome</keyword>
<dbReference type="InterPro" id="IPR029058">
    <property type="entry name" value="AB_hydrolase_fold"/>
</dbReference>
<gene>
    <name evidence="3" type="ORF">SAMN05421810_10457</name>
</gene>
<dbReference type="STRING" id="587909.SAMN05421810_10457"/>
<protein>
    <submittedName>
        <fullName evidence="3">S-formylglutathione hydrolase FrmB</fullName>
    </submittedName>
</protein>
<dbReference type="OrthoDB" id="3210113at2"/>
<evidence type="ECO:0000256" key="2">
    <source>
        <dbReference type="SAM" id="Phobius"/>
    </source>
</evidence>
<name>A0A1I5UP43_9PSEU</name>
<dbReference type="EMBL" id="FOWW01000004">
    <property type="protein sequence ID" value="SFP97019.1"/>
    <property type="molecule type" value="Genomic_DNA"/>
</dbReference>